<name>F4PHK3_CACFS</name>
<evidence type="ECO:0000256" key="3">
    <source>
        <dbReference type="SAM" id="SignalP"/>
    </source>
</evidence>
<dbReference type="GeneID" id="14877345"/>
<protein>
    <recommendedName>
        <fullName evidence="6">Transmembrane protein</fullName>
    </recommendedName>
</protein>
<feature type="chain" id="PRO_5003320064" description="Transmembrane protein" evidence="3">
    <location>
        <begin position="23"/>
        <end position="869"/>
    </location>
</feature>
<sequence>MIVDCRMIKSILVLMIYLSCWSCCCTLAFVLPQEINNNCTYAAPDGGMFEPNENDTTPWSCTPTGFYPFNNYVYINTNVTVQTILPSYQFPYYLNDLEIGSRNDSTIVSKLVIRNITIFNTESTIVYSPSIMIINNDYNATTYYFSKEMIIMGSFISQKSRLFLSPANSRLLVSGLSSTFELYNQATFIINNSSAKFLSSDYGPIEIRSGSELVASSHSKIITISDMIMQQYSILRITSGSELYSTIMNTTKSKLYFKNANRIQFNHLIVTDGGIDIINSKYYIQKEYPNDGKDKHPFQQFEWSDTYINSFDELKKRKYNGRMELLNTWMNIENSTFNLNSATFFANSTTIDTYNSTFLFRNSIFETFSIGSKNGGEYNQLHDINRSRITLYNSTFKSSGSFESLTFNDAKIRMDNDSTIDSSYSLSFYRSDIKSNGTISFKELYLFGITINEFSGSFKSLKGGLLKLSRHSFFLDHSERNQLDDISIFLKESTLQIEQPRTFSQQQQQQQQQSGSSQTTNCIYLNDSIIINNNILQLYEIPIIIYDSKSANTTSRIINNVVMGINNITFQKPKNSIDDFITPIIENNGYLHINGDLSSIRIEQSQNKYSAVKLNYNSTIRSKYLVNIANGSIGGEGTIDAEMYIGQSSTIGIPQSKTKLQFIKPVEFGNHSTILIYIDSISNFTNLNFKSNVSLPNSKLMIKINSDLLFGDGNFEIINLNSFMSNMVNFSTDIMVYNYRNQKQDVSVPISCNIRVQSSLDSVTVSFKQCMVSVVSKDSAISSFGSKSMSAGVISAIVAGSILLLSILFAIFYCIKKQISHANKERNRIGNNNDNNNKVDNNNNNNNSSSSSSNSTIAAQTSDFHHPKV</sequence>
<organism evidence="4 5">
    <name type="scientific">Cavenderia fasciculata</name>
    <name type="common">Slime mold</name>
    <name type="synonym">Dictyostelium fasciculatum</name>
    <dbReference type="NCBI Taxonomy" id="261658"/>
    <lineage>
        <taxon>Eukaryota</taxon>
        <taxon>Amoebozoa</taxon>
        <taxon>Evosea</taxon>
        <taxon>Eumycetozoa</taxon>
        <taxon>Dictyostelia</taxon>
        <taxon>Acytosteliales</taxon>
        <taxon>Cavenderiaceae</taxon>
        <taxon>Cavenderia</taxon>
    </lineage>
</organism>
<reference evidence="5" key="1">
    <citation type="journal article" date="2011" name="Genome Res.">
        <title>Phylogeny-wide analysis of social amoeba genomes highlights ancient origins for complex intercellular communication.</title>
        <authorList>
            <person name="Heidel A.J."/>
            <person name="Lawal H.M."/>
            <person name="Felder M."/>
            <person name="Schilde C."/>
            <person name="Helps N.R."/>
            <person name="Tunggal B."/>
            <person name="Rivero F."/>
            <person name="John U."/>
            <person name="Schleicher M."/>
            <person name="Eichinger L."/>
            <person name="Platzer M."/>
            <person name="Noegel A.A."/>
            <person name="Schaap P."/>
            <person name="Gloeckner G."/>
        </authorList>
    </citation>
    <scope>NUCLEOTIDE SEQUENCE [LARGE SCALE GENOMIC DNA]</scope>
    <source>
        <strain evidence="5">SH3</strain>
    </source>
</reference>
<keyword evidence="2" id="KW-1133">Transmembrane helix</keyword>
<gene>
    <name evidence="4" type="ORF">DFA_03435</name>
</gene>
<keyword evidence="2" id="KW-0812">Transmembrane</keyword>
<feature type="region of interest" description="Disordered" evidence="1">
    <location>
        <begin position="826"/>
        <end position="869"/>
    </location>
</feature>
<feature type="transmembrane region" description="Helical" evidence="2">
    <location>
        <begin position="12"/>
        <end position="31"/>
    </location>
</feature>
<keyword evidence="2" id="KW-0472">Membrane</keyword>
<evidence type="ECO:0000256" key="1">
    <source>
        <dbReference type="SAM" id="MobiDB-lite"/>
    </source>
</evidence>
<feature type="signal peptide" evidence="3">
    <location>
        <begin position="1"/>
        <end position="22"/>
    </location>
</feature>
<dbReference type="KEGG" id="dfa:DFA_03435"/>
<evidence type="ECO:0008006" key="6">
    <source>
        <dbReference type="Google" id="ProtNLM"/>
    </source>
</evidence>
<keyword evidence="3" id="KW-0732">Signal</keyword>
<dbReference type="Proteomes" id="UP000007797">
    <property type="component" value="Unassembled WGS sequence"/>
</dbReference>
<accession>F4PHK3</accession>
<evidence type="ECO:0000313" key="5">
    <source>
        <dbReference type="Proteomes" id="UP000007797"/>
    </source>
</evidence>
<keyword evidence="5" id="KW-1185">Reference proteome</keyword>
<evidence type="ECO:0000313" key="4">
    <source>
        <dbReference type="EMBL" id="EGG25187.1"/>
    </source>
</evidence>
<dbReference type="AlphaFoldDB" id="F4PHK3"/>
<dbReference type="RefSeq" id="XP_004363038.1">
    <property type="nucleotide sequence ID" value="XM_004362981.1"/>
</dbReference>
<feature type="compositionally biased region" description="Low complexity" evidence="1">
    <location>
        <begin position="831"/>
        <end position="855"/>
    </location>
</feature>
<feature type="transmembrane region" description="Helical" evidence="2">
    <location>
        <begin position="791"/>
        <end position="815"/>
    </location>
</feature>
<proteinExistence type="predicted"/>
<evidence type="ECO:0000256" key="2">
    <source>
        <dbReference type="SAM" id="Phobius"/>
    </source>
</evidence>
<dbReference type="EMBL" id="GL883006">
    <property type="protein sequence ID" value="EGG25187.1"/>
    <property type="molecule type" value="Genomic_DNA"/>
</dbReference>